<dbReference type="EMBL" id="CP007139">
    <property type="protein sequence ID" value="AIE87956.1"/>
    <property type="molecule type" value="Genomic_DNA"/>
</dbReference>
<dbReference type="STRING" id="661478.OP10G_4588"/>
<feature type="domain" description="CBS" evidence="3">
    <location>
        <begin position="70"/>
        <end position="126"/>
    </location>
</feature>
<evidence type="ECO:0000256" key="1">
    <source>
        <dbReference type="ARBA" id="ARBA00023122"/>
    </source>
</evidence>
<dbReference type="Pfam" id="PF00571">
    <property type="entry name" value="CBS"/>
    <property type="match status" value="2"/>
</dbReference>
<feature type="domain" description="CBS" evidence="3">
    <location>
        <begin position="1"/>
        <end position="61"/>
    </location>
</feature>
<evidence type="ECO:0000313" key="4">
    <source>
        <dbReference type="EMBL" id="AIE87956.1"/>
    </source>
</evidence>
<dbReference type="InterPro" id="IPR046342">
    <property type="entry name" value="CBS_dom_sf"/>
</dbReference>
<protein>
    <submittedName>
        <fullName evidence="4">Putative CBS domain protein</fullName>
    </submittedName>
</protein>
<reference evidence="4 5" key="1">
    <citation type="journal article" date="2014" name="PLoS ONE">
        <title>The first complete genome sequence of the class fimbriimonadia in the phylum armatimonadetes.</title>
        <authorList>
            <person name="Hu Z.Y."/>
            <person name="Wang Y.Z."/>
            <person name="Im W.T."/>
            <person name="Wang S.Y."/>
            <person name="Zhao G.P."/>
            <person name="Zheng H.J."/>
            <person name="Quan Z.X."/>
        </authorList>
    </citation>
    <scope>NUCLEOTIDE SEQUENCE [LARGE SCALE GENOMIC DNA]</scope>
    <source>
        <strain evidence="4">Gsoil 348</strain>
    </source>
</reference>
<gene>
    <name evidence="4" type="ORF">OP10G_4588</name>
</gene>
<accession>A0A068NWZ1</accession>
<proteinExistence type="predicted"/>
<dbReference type="PROSITE" id="PS51371">
    <property type="entry name" value="CBS"/>
    <property type="match status" value="2"/>
</dbReference>
<dbReference type="SMART" id="SM00116">
    <property type="entry name" value="CBS"/>
    <property type="match status" value="2"/>
</dbReference>
<dbReference type="KEGG" id="fgi:OP10G_4588"/>
<dbReference type="RefSeq" id="WP_227625013.1">
    <property type="nucleotide sequence ID" value="NZ_CP007139.1"/>
</dbReference>
<dbReference type="PANTHER" id="PTHR43080:SF2">
    <property type="entry name" value="CBS DOMAIN-CONTAINING PROTEIN"/>
    <property type="match status" value="1"/>
</dbReference>
<dbReference type="Gene3D" id="3.10.580.10">
    <property type="entry name" value="CBS-domain"/>
    <property type="match status" value="1"/>
</dbReference>
<evidence type="ECO:0000259" key="3">
    <source>
        <dbReference type="PROSITE" id="PS51371"/>
    </source>
</evidence>
<name>A0A068NWZ1_FIMGI</name>
<dbReference type="CDD" id="cd04622">
    <property type="entry name" value="CBS_pair_HRP1_like"/>
    <property type="match status" value="1"/>
</dbReference>
<evidence type="ECO:0000313" key="5">
    <source>
        <dbReference type="Proteomes" id="UP000027982"/>
    </source>
</evidence>
<dbReference type="PANTHER" id="PTHR43080">
    <property type="entry name" value="CBS DOMAIN-CONTAINING PROTEIN CBSX3, MITOCHONDRIAL"/>
    <property type="match status" value="1"/>
</dbReference>
<dbReference type="eggNOG" id="COG2905">
    <property type="taxonomic scope" value="Bacteria"/>
</dbReference>
<dbReference type="AlphaFoldDB" id="A0A068NWZ1"/>
<dbReference type="InterPro" id="IPR000644">
    <property type="entry name" value="CBS_dom"/>
</dbReference>
<evidence type="ECO:0000256" key="2">
    <source>
        <dbReference type="PROSITE-ProRule" id="PRU00703"/>
    </source>
</evidence>
<sequence>MTSGPACCQADTMIQEAAKMMIERDCGAIPVVDGGDHSMRVIGLITDRDITVRAVAAGKDPGQTAVREAMSHPVATINKSASLDECLHLMEQNQVRRMPVVDGSGCLVGIVAQADIARQPDGKVAELVQEVSKGFDSGHA</sequence>
<dbReference type="HOGENOM" id="CLU_040681_12_0_0"/>
<dbReference type="InterPro" id="IPR051257">
    <property type="entry name" value="Diverse_CBS-Domain"/>
</dbReference>
<organism evidence="4 5">
    <name type="scientific">Fimbriimonas ginsengisoli Gsoil 348</name>
    <dbReference type="NCBI Taxonomy" id="661478"/>
    <lineage>
        <taxon>Bacteria</taxon>
        <taxon>Bacillati</taxon>
        <taxon>Armatimonadota</taxon>
        <taxon>Fimbriimonadia</taxon>
        <taxon>Fimbriimonadales</taxon>
        <taxon>Fimbriimonadaceae</taxon>
        <taxon>Fimbriimonas</taxon>
    </lineage>
</organism>
<keyword evidence="5" id="KW-1185">Reference proteome</keyword>
<dbReference type="Proteomes" id="UP000027982">
    <property type="component" value="Chromosome"/>
</dbReference>
<dbReference type="SUPFAM" id="SSF54631">
    <property type="entry name" value="CBS-domain pair"/>
    <property type="match status" value="1"/>
</dbReference>
<keyword evidence="1 2" id="KW-0129">CBS domain</keyword>